<feature type="compositionally biased region" description="Polar residues" evidence="1">
    <location>
        <begin position="172"/>
        <end position="183"/>
    </location>
</feature>
<protein>
    <submittedName>
        <fullName evidence="2">Uncharacterized protein</fullName>
    </submittedName>
</protein>
<name>A0A9W9B074_9AGAR</name>
<feature type="region of interest" description="Disordered" evidence="1">
    <location>
        <begin position="101"/>
        <end position="136"/>
    </location>
</feature>
<comment type="caution">
    <text evidence="2">The sequence shown here is derived from an EMBL/GenBank/DDBJ whole genome shotgun (WGS) entry which is preliminary data.</text>
</comment>
<proteinExistence type="predicted"/>
<organism evidence="2 3">
    <name type="scientific">Lentinula lateritia</name>
    <dbReference type="NCBI Taxonomy" id="40482"/>
    <lineage>
        <taxon>Eukaryota</taxon>
        <taxon>Fungi</taxon>
        <taxon>Dikarya</taxon>
        <taxon>Basidiomycota</taxon>
        <taxon>Agaricomycotina</taxon>
        <taxon>Agaricomycetes</taxon>
        <taxon>Agaricomycetidae</taxon>
        <taxon>Agaricales</taxon>
        <taxon>Marasmiineae</taxon>
        <taxon>Omphalotaceae</taxon>
        <taxon>Lentinula</taxon>
    </lineage>
</organism>
<feature type="compositionally biased region" description="Low complexity" evidence="1">
    <location>
        <begin position="186"/>
        <end position="195"/>
    </location>
</feature>
<accession>A0A9W9B074</accession>
<evidence type="ECO:0000313" key="3">
    <source>
        <dbReference type="Proteomes" id="UP001150238"/>
    </source>
</evidence>
<evidence type="ECO:0000256" key="1">
    <source>
        <dbReference type="SAM" id="MobiDB-lite"/>
    </source>
</evidence>
<reference evidence="2" key="1">
    <citation type="submission" date="2022-08" db="EMBL/GenBank/DDBJ databases">
        <authorList>
            <consortium name="DOE Joint Genome Institute"/>
            <person name="Min B."/>
            <person name="Riley R."/>
            <person name="Sierra-Patev S."/>
            <person name="Naranjo-Ortiz M."/>
            <person name="Looney B."/>
            <person name="Konkel Z."/>
            <person name="Slot J.C."/>
            <person name="Sakamoto Y."/>
            <person name="Steenwyk J.L."/>
            <person name="Rokas A."/>
            <person name="Carro J."/>
            <person name="Camarero S."/>
            <person name="Ferreira P."/>
            <person name="Molpeceres G."/>
            <person name="Ruiz-Duenas F.J."/>
            <person name="Serrano A."/>
            <person name="Henrissat B."/>
            <person name="Drula E."/>
            <person name="Hughes K.W."/>
            <person name="Mata J.L."/>
            <person name="Ishikawa N.K."/>
            <person name="Vargas-Isla R."/>
            <person name="Ushijima S."/>
            <person name="Smith C.A."/>
            <person name="Ahrendt S."/>
            <person name="Andreopoulos W."/>
            <person name="He G."/>
            <person name="Labutti K."/>
            <person name="Lipzen A."/>
            <person name="Ng V."/>
            <person name="Sandor L."/>
            <person name="Barry K."/>
            <person name="Martinez A.T."/>
            <person name="Xiao Y."/>
            <person name="Gibbons J.G."/>
            <person name="Terashima K."/>
            <person name="Hibbett D.S."/>
            <person name="Grigoriev I.V."/>
        </authorList>
    </citation>
    <scope>NUCLEOTIDE SEQUENCE</scope>
    <source>
        <strain evidence="2">Sp2 HRB7682 ss15</strain>
    </source>
</reference>
<feature type="region of interest" description="Disordered" evidence="1">
    <location>
        <begin position="172"/>
        <end position="202"/>
    </location>
</feature>
<gene>
    <name evidence="2" type="ORF">C8J55DRAFT_484501</name>
</gene>
<sequence>MIVQGELKLEGRRMKGKKIMKADADAAEVDVKRKEFAYRLTRVCNITQDEDMPAPAVYVIAVLGTVAAGFAFKEYVYDPHIKPKVRQWQIEFAAGREARRRRRMPVAVSVPVNHNTDTDDSDEESDSGKSRGYEMETLNPTQVRTRTRTLSREGIESWRTGIQSTISATTLRKRNTASTSTMPADSRSLISPSSSTLVDRSRQTRELTPLIPIQTGAELGNEMNTHILTDVDTETISDSTSPSTSSIRQLPSEASIISTFDFNAPETPASSSTIMISTDNTGTSFEQLDNLARMSSPVGPVTAVDPPSDPNNNPFLDPNSSPLTTVHASSPLNHSTYPTYPTTQPDMWSSNPSITESSTSSPSMIPSLSLSYPIARADIEDGVVLLSPPSSDAYSSYSVPTSRAMSPAVSEAFTSLSGVSEVSRMSMPASASASVESLSEFSDFSVLESASDRSGPASRIASPLLSTGDTDNEYNWWEVAFNEQIGREFPECRK</sequence>
<reference evidence="2" key="2">
    <citation type="journal article" date="2023" name="Proc. Natl. Acad. Sci. U.S.A.">
        <title>A global phylogenomic analysis of the shiitake genus Lentinula.</title>
        <authorList>
            <person name="Sierra-Patev S."/>
            <person name="Min B."/>
            <person name="Naranjo-Ortiz M."/>
            <person name="Looney B."/>
            <person name="Konkel Z."/>
            <person name="Slot J.C."/>
            <person name="Sakamoto Y."/>
            <person name="Steenwyk J.L."/>
            <person name="Rokas A."/>
            <person name="Carro J."/>
            <person name="Camarero S."/>
            <person name="Ferreira P."/>
            <person name="Molpeceres G."/>
            <person name="Ruiz-Duenas F.J."/>
            <person name="Serrano A."/>
            <person name="Henrissat B."/>
            <person name="Drula E."/>
            <person name="Hughes K.W."/>
            <person name="Mata J.L."/>
            <person name="Ishikawa N.K."/>
            <person name="Vargas-Isla R."/>
            <person name="Ushijima S."/>
            <person name="Smith C.A."/>
            <person name="Donoghue J."/>
            <person name="Ahrendt S."/>
            <person name="Andreopoulos W."/>
            <person name="He G."/>
            <person name="LaButti K."/>
            <person name="Lipzen A."/>
            <person name="Ng V."/>
            <person name="Riley R."/>
            <person name="Sandor L."/>
            <person name="Barry K."/>
            <person name="Martinez A.T."/>
            <person name="Xiao Y."/>
            <person name="Gibbons J.G."/>
            <person name="Terashima K."/>
            <person name="Grigoriev I.V."/>
            <person name="Hibbett D."/>
        </authorList>
    </citation>
    <scope>NUCLEOTIDE SEQUENCE</scope>
    <source>
        <strain evidence="2">Sp2 HRB7682 ss15</strain>
    </source>
</reference>
<dbReference type="EMBL" id="JANVFS010000002">
    <property type="protein sequence ID" value="KAJ4494782.1"/>
    <property type="molecule type" value="Genomic_DNA"/>
</dbReference>
<dbReference type="AlphaFoldDB" id="A0A9W9B074"/>
<dbReference type="Proteomes" id="UP001150238">
    <property type="component" value="Unassembled WGS sequence"/>
</dbReference>
<evidence type="ECO:0000313" key="2">
    <source>
        <dbReference type="EMBL" id="KAJ4494782.1"/>
    </source>
</evidence>